<comment type="caution">
    <text evidence="2">The sequence shown here is derived from an EMBL/GenBank/DDBJ whole genome shotgun (WGS) entry which is preliminary data.</text>
</comment>
<dbReference type="EMBL" id="VYKJ01000004">
    <property type="protein sequence ID" value="KAA9000695.1"/>
    <property type="molecule type" value="Genomic_DNA"/>
</dbReference>
<keyword evidence="2" id="KW-0489">Methyltransferase</keyword>
<feature type="domain" description="Methyltransferase type 11" evidence="1">
    <location>
        <begin position="50"/>
        <end position="144"/>
    </location>
</feature>
<dbReference type="RefSeq" id="WP_150434962.1">
    <property type="nucleotide sequence ID" value="NZ_VYKJ01000004.1"/>
</dbReference>
<proteinExistence type="predicted"/>
<organism evidence="2 3">
    <name type="scientific">Affinibrenneria salicis</name>
    <dbReference type="NCBI Taxonomy" id="2590031"/>
    <lineage>
        <taxon>Bacteria</taxon>
        <taxon>Pseudomonadati</taxon>
        <taxon>Pseudomonadota</taxon>
        <taxon>Gammaproteobacteria</taxon>
        <taxon>Enterobacterales</taxon>
        <taxon>Pectobacteriaceae</taxon>
        <taxon>Affinibrenneria</taxon>
    </lineage>
</organism>
<dbReference type="PANTHER" id="PTHR43861:SF1">
    <property type="entry name" value="TRANS-ACONITATE 2-METHYLTRANSFERASE"/>
    <property type="match status" value="1"/>
</dbReference>
<dbReference type="SUPFAM" id="SSF53335">
    <property type="entry name" value="S-adenosyl-L-methionine-dependent methyltransferases"/>
    <property type="match status" value="1"/>
</dbReference>
<protein>
    <submittedName>
        <fullName evidence="2">Class I SAM-dependent methyltransferase</fullName>
    </submittedName>
</protein>
<accession>A0A5J5G244</accession>
<dbReference type="AlphaFoldDB" id="A0A5J5G244"/>
<evidence type="ECO:0000259" key="1">
    <source>
        <dbReference type="Pfam" id="PF08241"/>
    </source>
</evidence>
<dbReference type="InterPro" id="IPR029063">
    <property type="entry name" value="SAM-dependent_MTases_sf"/>
</dbReference>
<dbReference type="CDD" id="cd02440">
    <property type="entry name" value="AdoMet_MTases"/>
    <property type="match status" value="1"/>
</dbReference>
<name>A0A5J5G244_9GAMM</name>
<evidence type="ECO:0000313" key="3">
    <source>
        <dbReference type="Proteomes" id="UP000335415"/>
    </source>
</evidence>
<evidence type="ECO:0000313" key="2">
    <source>
        <dbReference type="EMBL" id="KAA9000695.1"/>
    </source>
</evidence>
<dbReference type="Pfam" id="PF08241">
    <property type="entry name" value="Methyltransf_11"/>
    <property type="match status" value="1"/>
</dbReference>
<dbReference type="GO" id="GO:0008757">
    <property type="term" value="F:S-adenosylmethionine-dependent methyltransferase activity"/>
    <property type="evidence" value="ECO:0007669"/>
    <property type="project" value="InterPro"/>
</dbReference>
<sequence>MSNPQQNVYDDPLFFAEYKALRQNDSGLNGALEMPALRKLLPRLQGLTVLDIGSGFGDFARYARAGGAREVIGVEPSARMLEEAIRLTNDANISYRHVGVEQFDFPDAYYDLVVSSLALHYVQDFSTLCLNVYKSLRPGGRFIFSVEHPICTAYPHGWVTTEEGRHWPVKHYQDESVRHTRWFIDDVIKYHRTVETYITDLLAAGFSLSALKEPQPLPEFVAARPEIAVHNQRPPFLLISAAKPLHGDE</sequence>
<dbReference type="PANTHER" id="PTHR43861">
    <property type="entry name" value="TRANS-ACONITATE 2-METHYLTRANSFERASE-RELATED"/>
    <property type="match status" value="1"/>
</dbReference>
<dbReference type="InterPro" id="IPR013216">
    <property type="entry name" value="Methyltransf_11"/>
</dbReference>
<reference evidence="2 3" key="1">
    <citation type="submission" date="2019-09" db="EMBL/GenBank/DDBJ databases">
        <authorList>
            <person name="Li Y."/>
        </authorList>
    </citation>
    <scope>NUCLEOTIDE SEQUENCE [LARGE SCALE GENOMIC DNA]</scope>
    <source>
        <strain evidence="2 3">L3-3HA</strain>
    </source>
</reference>
<dbReference type="GO" id="GO:0032259">
    <property type="term" value="P:methylation"/>
    <property type="evidence" value="ECO:0007669"/>
    <property type="project" value="UniProtKB-KW"/>
</dbReference>
<dbReference type="OrthoDB" id="9791837at2"/>
<keyword evidence="2" id="KW-0808">Transferase</keyword>
<dbReference type="Proteomes" id="UP000335415">
    <property type="component" value="Unassembled WGS sequence"/>
</dbReference>
<dbReference type="Gene3D" id="3.40.50.150">
    <property type="entry name" value="Vaccinia Virus protein VP39"/>
    <property type="match status" value="1"/>
</dbReference>
<gene>
    <name evidence="2" type="ORF">FJU30_10810</name>
</gene>
<keyword evidence="3" id="KW-1185">Reference proteome</keyword>